<protein>
    <submittedName>
        <fullName evidence="1">Uncharacterized protein</fullName>
    </submittedName>
</protein>
<organism evidence="1 2">
    <name type="scientific">candidate division KSB3 bacterium</name>
    <dbReference type="NCBI Taxonomy" id="2044937"/>
    <lineage>
        <taxon>Bacteria</taxon>
        <taxon>candidate division KSB3</taxon>
    </lineage>
</organism>
<name>A0A2G6KAJ5_9BACT</name>
<comment type="caution">
    <text evidence="1">The sequence shown here is derived from an EMBL/GenBank/DDBJ whole genome shotgun (WGS) entry which is preliminary data.</text>
</comment>
<evidence type="ECO:0000313" key="2">
    <source>
        <dbReference type="Proteomes" id="UP000230821"/>
    </source>
</evidence>
<dbReference type="EMBL" id="PDSK01000109">
    <property type="protein sequence ID" value="PIE32694.1"/>
    <property type="molecule type" value="Genomic_DNA"/>
</dbReference>
<proteinExistence type="predicted"/>
<dbReference type="Proteomes" id="UP000230821">
    <property type="component" value="Unassembled WGS sequence"/>
</dbReference>
<gene>
    <name evidence="1" type="ORF">CSA56_14495</name>
</gene>
<dbReference type="AlphaFoldDB" id="A0A2G6KAJ5"/>
<sequence length="310" mass="35654">MATDILETQWYSPKASIPPSMKTWPRVLKSYEELPSEFRETLPKDDSTFPYTVFIPEERLSPFQAKRNAQTLCLYDDRLISLEAIQGDIVSTSYMLETITALEHGRVLLSSWLTINTLSQSKTFTFNTASEPAFRPIINAIRPMADNPNSAVFELQRQQEEAKLGYLWKENIKYFNYGKQSILPGETILESVYQPDIRISRLNFFKKPILHKYQTGHVTILTDKELIFIKESKATKKANETAYGALFTYIPLRQIYQINFEEDTKKSACFANITLNDNSRLRIQFSPDTAVNLESFKDACARTSAQNHSE</sequence>
<accession>A0A2G6KAJ5</accession>
<evidence type="ECO:0000313" key="1">
    <source>
        <dbReference type="EMBL" id="PIE32694.1"/>
    </source>
</evidence>
<reference evidence="1 2" key="1">
    <citation type="submission" date="2017-10" db="EMBL/GenBank/DDBJ databases">
        <title>Novel microbial diversity and functional potential in the marine mammal oral microbiome.</title>
        <authorList>
            <person name="Dudek N.K."/>
            <person name="Sun C.L."/>
            <person name="Burstein D."/>
            <person name="Kantor R.S."/>
            <person name="Aliaga Goltsman D.S."/>
            <person name="Bik E.M."/>
            <person name="Thomas B.C."/>
            <person name="Banfield J.F."/>
            <person name="Relman D.A."/>
        </authorList>
    </citation>
    <scope>NUCLEOTIDE SEQUENCE [LARGE SCALE GENOMIC DNA]</scope>
    <source>
        <strain evidence="1">DOLJORAL78_47_16</strain>
    </source>
</reference>